<name>A0A323UVA7_9RHOO</name>
<keyword evidence="3" id="KW-0813">Transport</keyword>
<evidence type="ECO:0000256" key="3">
    <source>
        <dbReference type="ARBA" id="ARBA00022448"/>
    </source>
</evidence>
<keyword evidence="4" id="KW-1134">Transmembrane beta strand</keyword>
<dbReference type="GO" id="GO:0015562">
    <property type="term" value="F:efflux transmembrane transporter activity"/>
    <property type="evidence" value="ECO:0007669"/>
    <property type="project" value="InterPro"/>
</dbReference>
<keyword evidence="10" id="KW-0732">Signal</keyword>
<keyword evidence="5" id="KW-0812">Transmembrane</keyword>
<evidence type="ECO:0000256" key="4">
    <source>
        <dbReference type="ARBA" id="ARBA00022452"/>
    </source>
</evidence>
<evidence type="ECO:0000256" key="2">
    <source>
        <dbReference type="ARBA" id="ARBA00007613"/>
    </source>
</evidence>
<organism evidence="11 12">
    <name type="scientific">Parazoarcus communis SWub3 = DSM 12120</name>
    <dbReference type="NCBI Taxonomy" id="1121029"/>
    <lineage>
        <taxon>Bacteria</taxon>
        <taxon>Pseudomonadati</taxon>
        <taxon>Pseudomonadota</taxon>
        <taxon>Betaproteobacteria</taxon>
        <taxon>Rhodocyclales</taxon>
        <taxon>Zoogloeaceae</taxon>
        <taxon>Parazoarcus</taxon>
    </lineage>
</organism>
<evidence type="ECO:0000256" key="9">
    <source>
        <dbReference type="SAM" id="MobiDB-lite"/>
    </source>
</evidence>
<dbReference type="Pfam" id="PF02321">
    <property type="entry name" value="OEP"/>
    <property type="match status" value="1"/>
</dbReference>
<dbReference type="RefSeq" id="WP_110526457.1">
    <property type="nucleotide sequence ID" value="NZ_QKOE01000012.1"/>
</dbReference>
<evidence type="ECO:0000256" key="1">
    <source>
        <dbReference type="ARBA" id="ARBA00004442"/>
    </source>
</evidence>
<keyword evidence="7" id="KW-0998">Cell outer membrane</keyword>
<dbReference type="InterPro" id="IPR003423">
    <property type="entry name" value="OMP_efflux"/>
</dbReference>
<evidence type="ECO:0000256" key="7">
    <source>
        <dbReference type="ARBA" id="ARBA00023237"/>
    </source>
</evidence>
<dbReference type="PANTHER" id="PTHR30026:SF20">
    <property type="entry name" value="OUTER MEMBRANE PROTEIN TOLC"/>
    <property type="match status" value="1"/>
</dbReference>
<proteinExistence type="inferred from homology"/>
<gene>
    <name evidence="11" type="ORF">DNK49_15375</name>
</gene>
<dbReference type="EMBL" id="QKOE01000012">
    <property type="protein sequence ID" value="PZA15590.1"/>
    <property type="molecule type" value="Genomic_DNA"/>
</dbReference>
<evidence type="ECO:0000313" key="11">
    <source>
        <dbReference type="EMBL" id="PZA15590.1"/>
    </source>
</evidence>
<evidence type="ECO:0000256" key="5">
    <source>
        <dbReference type="ARBA" id="ARBA00022692"/>
    </source>
</evidence>
<keyword evidence="6" id="KW-0472">Membrane</keyword>
<comment type="similarity">
    <text evidence="2">Belongs to the outer membrane factor (OMF) (TC 1.B.17) family.</text>
</comment>
<protein>
    <submittedName>
        <fullName evidence="11">Transporter</fullName>
    </submittedName>
</protein>
<feature type="coiled-coil region" evidence="8">
    <location>
        <begin position="333"/>
        <end position="412"/>
    </location>
</feature>
<dbReference type="SUPFAM" id="SSF56954">
    <property type="entry name" value="Outer membrane efflux proteins (OEP)"/>
    <property type="match status" value="1"/>
</dbReference>
<feature type="signal peptide" evidence="10">
    <location>
        <begin position="1"/>
        <end position="24"/>
    </location>
</feature>
<comment type="caution">
    <text evidence="11">The sequence shown here is derived from an EMBL/GenBank/DDBJ whole genome shotgun (WGS) entry which is preliminary data.</text>
</comment>
<dbReference type="Gene3D" id="1.20.1600.10">
    <property type="entry name" value="Outer membrane efflux proteins (OEP)"/>
    <property type="match status" value="1"/>
</dbReference>
<evidence type="ECO:0000256" key="8">
    <source>
        <dbReference type="SAM" id="Coils"/>
    </source>
</evidence>
<sequence>MFHRICPPWLPGALIALAACSAGAQPLAPVSAPPVSTLKQAFDAAWLRQPEARSLPLQEEAALARRHSADRWTAEPPAIELSGKTDQIDRNTGSREYQAGIALPLWLPGERAAAGALADAELQATRHRQQAAQLRTAAAVRDAYWTWQAAHAGVGLEQARLANARQLAVDVARRVRAGELARADQHQAEGAVASAEAALAEAHSTLVAARSSLRALTGQPVATPTDDVPPIEPEPTLPTDVSALEETHPLLSEWQARTERARRALALAAVQTRANPELNLATTRERGAYGENWTHTVTVGLRLPFGDDARNRARIADASAEAVEAEVQLAVEHDRLLAELDTARHRAETARLQLEAAERRARLAAESRAFFDKAFRLGEADLPTRLRIELEASEAERQLARSRIQLAAARSALRQAIGLLPE</sequence>
<dbReference type="AlphaFoldDB" id="A0A323UVA7"/>
<dbReference type="GO" id="GO:0009279">
    <property type="term" value="C:cell outer membrane"/>
    <property type="evidence" value="ECO:0007669"/>
    <property type="project" value="UniProtKB-SubCell"/>
</dbReference>
<evidence type="ECO:0000256" key="6">
    <source>
        <dbReference type="ARBA" id="ARBA00023136"/>
    </source>
</evidence>
<keyword evidence="8" id="KW-0175">Coiled coil</keyword>
<keyword evidence="12" id="KW-1185">Reference proteome</keyword>
<reference evidence="11 12" key="1">
    <citation type="submission" date="2018-06" db="EMBL/GenBank/DDBJ databases">
        <title>Azoarcus communis strain SWub3 genome.</title>
        <authorList>
            <person name="Zorraquino Salvo V."/>
            <person name="Toubiana D."/>
            <person name="Blumwald E."/>
        </authorList>
    </citation>
    <scope>NUCLEOTIDE SEQUENCE [LARGE SCALE GENOMIC DNA]</scope>
    <source>
        <strain evidence="11 12">SWub3</strain>
    </source>
</reference>
<comment type="subcellular location">
    <subcellularLocation>
        <location evidence="1">Cell outer membrane</location>
    </subcellularLocation>
</comment>
<dbReference type="PROSITE" id="PS51257">
    <property type="entry name" value="PROKAR_LIPOPROTEIN"/>
    <property type="match status" value="1"/>
</dbReference>
<feature type="region of interest" description="Disordered" evidence="9">
    <location>
        <begin position="217"/>
        <end position="237"/>
    </location>
</feature>
<accession>A0A323UVA7</accession>
<dbReference type="PANTHER" id="PTHR30026">
    <property type="entry name" value="OUTER MEMBRANE PROTEIN TOLC"/>
    <property type="match status" value="1"/>
</dbReference>
<dbReference type="GO" id="GO:0015288">
    <property type="term" value="F:porin activity"/>
    <property type="evidence" value="ECO:0007669"/>
    <property type="project" value="TreeGrafter"/>
</dbReference>
<dbReference type="InterPro" id="IPR051906">
    <property type="entry name" value="TolC-like"/>
</dbReference>
<dbReference type="OrthoDB" id="8558511at2"/>
<feature type="chain" id="PRO_5016263994" evidence="10">
    <location>
        <begin position="25"/>
        <end position="422"/>
    </location>
</feature>
<dbReference type="GO" id="GO:1990281">
    <property type="term" value="C:efflux pump complex"/>
    <property type="evidence" value="ECO:0007669"/>
    <property type="project" value="TreeGrafter"/>
</dbReference>
<evidence type="ECO:0000313" key="12">
    <source>
        <dbReference type="Proteomes" id="UP000248259"/>
    </source>
</evidence>
<evidence type="ECO:0000256" key="10">
    <source>
        <dbReference type="SAM" id="SignalP"/>
    </source>
</evidence>
<dbReference type="Proteomes" id="UP000248259">
    <property type="component" value="Unassembled WGS sequence"/>
</dbReference>